<dbReference type="InterPro" id="IPR004358">
    <property type="entry name" value="Sig_transdc_His_kin-like_C"/>
</dbReference>
<dbReference type="InterPro" id="IPR001610">
    <property type="entry name" value="PAC"/>
</dbReference>
<dbReference type="SUPFAM" id="SSF55785">
    <property type="entry name" value="PYP-like sensor domain (PAS domain)"/>
    <property type="match status" value="3"/>
</dbReference>
<dbReference type="FunFam" id="1.10.287.130:FF:000001">
    <property type="entry name" value="Two-component sensor histidine kinase"/>
    <property type="match status" value="1"/>
</dbReference>
<dbReference type="InterPro" id="IPR013655">
    <property type="entry name" value="PAS_fold_3"/>
</dbReference>
<proteinExistence type="predicted"/>
<evidence type="ECO:0000313" key="11">
    <source>
        <dbReference type="EMBL" id="MCX3265058.1"/>
    </source>
</evidence>
<dbReference type="Gene3D" id="3.30.450.20">
    <property type="entry name" value="PAS domain"/>
    <property type="match status" value="4"/>
</dbReference>
<evidence type="ECO:0000256" key="5">
    <source>
        <dbReference type="ARBA" id="ARBA00022777"/>
    </source>
</evidence>
<protein>
    <recommendedName>
        <fullName evidence="2">histidine kinase</fullName>
        <ecNumber evidence="2">2.7.13.3</ecNumber>
    </recommendedName>
</protein>
<dbReference type="SMART" id="SM00091">
    <property type="entry name" value="PAS"/>
    <property type="match status" value="3"/>
</dbReference>
<dbReference type="SUPFAM" id="SSF55874">
    <property type="entry name" value="ATPase domain of HSP90 chaperone/DNA topoisomerase II/histidine kinase"/>
    <property type="match status" value="1"/>
</dbReference>
<feature type="domain" description="PAC" evidence="10">
    <location>
        <begin position="401"/>
        <end position="453"/>
    </location>
</feature>
<dbReference type="Pfam" id="PF02518">
    <property type="entry name" value="HATPase_c"/>
    <property type="match status" value="1"/>
</dbReference>
<dbReference type="PROSITE" id="PS50112">
    <property type="entry name" value="PAS"/>
    <property type="match status" value="1"/>
</dbReference>
<sequence length="829" mass="94048">MKIYSPPSVDTLNTFHALPEMYLVLSPSFHILTASDLYLSSTYRSRMAIEGKYIFDIFPNNPDDSGFEAVEILRAALSEVVQTNSANAMPILRYDLEDLSTHQFVERYWSISHTAVFDADGQLSYIIQLVKEVTELVLESNLVKQQKVDQQKSLIEIEQLNGERELMDKKLTKTLKELRETNLYLEEKVKRRTDSLKLSEEKYRNLIEQSPVAMQVFRGEDMVFEVVNEAMLTFLGKEPDIIGKTLFEGVPEIVGQPIVNVLYNVYRTGVPFELMGEEVILERNGQKIVGFYDVIYRPVYELGKISGVLGIALDVTHQVSSQRSLAASEQRFRTMAEASDILISTNDAKGNLNYLNHAWVNLTGWQTKDLKDFDWSSFVHPNERAEVEEIFASALTAHSSFFNEFRILDKVGNYRWLRIKGNPIFDGSGNFDGFICSSLDVTEEKQYLLEIQSVNKALIEANESQFLINEKLQQANNKLKLSEENLQSAFNAGELGSCSLDLKTGIADMSGRYRSLYGLPVDGEITWEMVLKSVEPEFIPEVNKVLENAVKFGSPVDSTYAIRHLISGERRWMRVVGKVNQDLHGVNESVYAVVMDVTPQKEDEQRKNDFIAMVSHELKTPVTSITGYLQVLQRLFKNTGDDFTGSVLDKMGRQLTKMTTMINGFLNVSRLESGKIHLDRQRFNFSELLADIEDEYKHIVSTHNIQFTSSEEIILIGDRDKIGHVVNNLISNAVKYSPIHSKILLSCTKANYTLTFSVKDEGEGIPEEDLPHLFDRYYRVQNVEARNIAGFGIGLYLSAEIIKSHSGEIWVESVRGEGSTFYVSLPLNS</sequence>
<dbReference type="Gene3D" id="1.10.287.130">
    <property type="match status" value="1"/>
</dbReference>
<keyword evidence="5" id="KW-0418">Kinase</keyword>
<dbReference type="SMART" id="SM00388">
    <property type="entry name" value="HisKA"/>
    <property type="match status" value="1"/>
</dbReference>
<dbReference type="InterPro" id="IPR005467">
    <property type="entry name" value="His_kinase_dom"/>
</dbReference>
<dbReference type="PROSITE" id="PS50109">
    <property type="entry name" value="HIS_KIN"/>
    <property type="match status" value="1"/>
</dbReference>
<keyword evidence="6" id="KW-0902">Two-component regulatory system</keyword>
<dbReference type="SMART" id="SM00086">
    <property type="entry name" value="PAC"/>
    <property type="match status" value="3"/>
</dbReference>
<keyword evidence="7" id="KW-0472">Membrane</keyword>
<dbReference type="AlphaFoldDB" id="A0A9X3DC94"/>
<dbReference type="SUPFAM" id="SSF47384">
    <property type="entry name" value="Homodimeric domain of signal transducing histidine kinase"/>
    <property type="match status" value="1"/>
</dbReference>
<evidence type="ECO:0000259" key="9">
    <source>
        <dbReference type="PROSITE" id="PS50112"/>
    </source>
</evidence>
<evidence type="ECO:0000256" key="6">
    <source>
        <dbReference type="ARBA" id="ARBA00023012"/>
    </source>
</evidence>
<dbReference type="PANTHER" id="PTHR43304:SF1">
    <property type="entry name" value="PAC DOMAIN-CONTAINING PROTEIN"/>
    <property type="match status" value="1"/>
</dbReference>
<accession>A0A9X3DC94</accession>
<dbReference type="RefSeq" id="WP_010601246.1">
    <property type="nucleotide sequence ID" value="NZ_JAPJUH010000003.1"/>
</dbReference>
<evidence type="ECO:0000256" key="4">
    <source>
        <dbReference type="ARBA" id="ARBA00022679"/>
    </source>
</evidence>
<dbReference type="InterPro" id="IPR035965">
    <property type="entry name" value="PAS-like_dom_sf"/>
</dbReference>
<dbReference type="InterPro" id="IPR036097">
    <property type="entry name" value="HisK_dim/P_sf"/>
</dbReference>
<dbReference type="EC" id="2.7.13.3" evidence="2"/>
<dbReference type="CDD" id="cd00130">
    <property type="entry name" value="PAS"/>
    <property type="match status" value="1"/>
</dbReference>
<keyword evidence="4" id="KW-0808">Transferase</keyword>
<gene>
    <name evidence="11" type="ORF">OQZ29_09890</name>
</gene>
<evidence type="ECO:0000259" key="8">
    <source>
        <dbReference type="PROSITE" id="PS50109"/>
    </source>
</evidence>
<comment type="catalytic activity">
    <reaction evidence="1">
        <text>ATP + protein L-histidine = ADP + protein N-phospho-L-histidine.</text>
        <dbReference type="EC" id="2.7.13.3"/>
    </reaction>
</comment>
<comment type="caution">
    <text evidence="11">The sequence shown here is derived from an EMBL/GenBank/DDBJ whole genome shotgun (WGS) entry which is preliminary data.</text>
</comment>
<dbReference type="PRINTS" id="PR00344">
    <property type="entry name" value="BCTRLSENSOR"/>
</dbReference>
<dbReference type="SMART" id="SM00387">
    <property type="entry name" value="HATPase_c"/>
    <property type="match status" value="1"/>
</dbReference>
<dbReference type="Pfam" id="PF00512">
    <property type="entry name" value="HisKA"/>
    <property type="match status" value="1"/>
</dbReference>
<evidence type="ECO:0000256" key="2">
    <source>
        <dbReference type="ARBA" id="ARBA00012438"/>
    </source>
</evidence>
<dbReference type="Pfam" id="PF08447">
    <property type="entry name" value="PAS_3"/>
    <property type="match status" value="1"/>
</dbReference>
<dbReference type="PANTHER" id="PTHR43304">
    <property type="entry name" value="PHYTOCHROME-LIKE PROTEIN CPH1"/>
    <property type="match status" value="1"/>
</dbReference>
<reference evidence="11" key="1">
    <citation type="submission" date="2022-11" db="EMBL/GenBank/DDBJ databases">
        <authorList>
            <person name="Graham C."/>
            <person name="Newman J.D."/>
        </authorList>
    </citation>
    <scope>NUCLEOTIDE SEQUENCE</scope>
    <source>
        <strain evidence="11">DSM 19486</strain>
    </source>
</reference>
<name>A0A9X3DC94_9SPHI</name>
<dbReference type="GO" id="GO:0000155">
    <property type="term" value="F:phosphorelay sensor kinase activity"/>
    <property type="evidence" value="ECO:0007669"/>
    <property type="project" value="InterPro"/>
</dbReference>
<dbReference type="PROSITE" id="PS50113">
    <property type="entry name" value="PAC"/>
    <property type="match status" value="1"/>
</dbReference>
<dbReference type="InterPro" id="IPR000700">
    <property type="entry name" value="PAS-assoc_C"/>
</dbReference>
<dbReference type="EMBL" id="JAPJUH010000003">
    <property type="protein sequence ID" value="MCX3265058.1"/>
    <property type="molecule type" value="Genomic_DNA"/>
</dbReference>
<dbReference type="InterPro" id="IPR003594">
    <property type="entry name" value="HATPase_dom"/>
</dbReference>
<dbReference type="InterPro" id="IPR003661">
    <property type="entry name" value="HisK_dim/P_dom"/>
</dbReference>
<dbReference type="InterPro" id="IPR036890">
    <property type="entry name" value="HATPase_C_sf"/>
</dbReference>
<dbReference type="Gene3D" id="3.30.565.10">
    <property type="entry name" value="Histidine kinase-like ATPase, C-terminal domain"/>
    <property type="match status" value="1"/>
</dbReference>
<organism evidence="11 12">
    <name type="scientific">Pedobacter agri</name>
    <dbReference type="NCBI Taxonomy" id="454586"/>
    <lineage>
        <taxon>Bacteria</taxon>
        <taxon>Pseudomonadati</taxon>
        <taxon>Bacteroidota</taxon>
        <taxon>Sphingobacteriia</taxon>
        <taxon>Sphingobacteriales</taxon>
        <taxon>Sphingobacteriaceae</taxon>
        <taxon>Pedobacter</taxon>
    </lineage>
</organism>
<evidence type="ECO:0000256" key="1">
    <source>
        <dbReference type="ARBA" id="ARBA00000085"/>
    </source>
</evidence>
<dbReference type="FunFam" id="3.30.565.10:FF:000006">
    <property type="entry name" value="Sensor histidine kinase WalK"/>
    <property type="match status" value="1"/>
</dbReference>
<feature type="domain" description="Histidine kinase" evidence="8">
    <location>
        <begin position="613"/>
        <end position="829"/>
    </location>
</feature>
<dbReference type="InterPro" id="IPR013656">
    <property type="entry name" value="PAS_4"/>
</dbReference>
<dbReference type="CDD" id="cd00082">
    <property type="entry name" value="HisKA"/>
    <property type="match status" value="1"/>
</dbReference>
<dbReference type="CDD" id="cd00075">
    <property type="entry name" value="HATPase"/>
    <property type="match status" value="1"/>
</dbReference>
<evidence type="ECO:0000256" key="7">
    <source>
        <dbReference type="ARBA" id="ARBA00023136"/>
    </source>
</evidence>
<dbReference type="NCBIfam" id="TIGR00229">
    <property type="entry name" value="sensory_box"/>
    <property type="match status" value="2"/>
</dbReference>
<dbReference type="InterPro" id="IPR052162">
    <property type="entry name" value="Sensor_kinase/Photoreceptor"/>
</dbReference>
<evidence type="ECO:0000313" key="12">
    <source>
        <dbReference type="Proteomes" id="UP001142592"/>
    </source>
</evidence>
<evidence type="ECO:0000256" key="3">
    <source>
        <dbReference type="ARBA" id="ARBA00022553"/>
    </source>
</evidence>
<feature type="domain" description="PAS" evidence="9">
    <location>
        <begin position="328"/>
        <end position="398"/>
    </location>
</feature>
<dbReference type="Pfam" id="PF08448">
    <property type="entry name" value="PAS_4"/>
    <property type="match status" value="1"/>
</dbReference>
<dbReference type="Proteomes" id="UP001142592">
    <property type="component" value="Unassembled WGS sequence"/>
</dbReference>
<evidence type="ECO:0000259" key="10">
    <source>
        <dbReference type="PROSITE" id="PS50113"/>
    </source>
</evidence>
<keyword evidence="3" id="KW-0597">Phosphoprotein</keyword>
<dbReference type="InterPro" id="IPR000014">
    <property type="entry name" value="PAS"/>
</dbReference>
<keyword evidence="12" id="KW-1185">Reference proteome</keyword>